<dbReference type="RefSeq" id="XP_064661882.1">
    <property type="nucleotide sequence ID" value="XM_064800543.1"/>
</dbReference>
<reference evidence="2 3" key="1">
    <citation type="submission" date="2023-08" db="EMBL/GenBank/DDBJ databases">
        <title>Black Yeasts Isolated from many extreme environments.</title>
        <authorList>
            <person name="Coleine C."/>
            <person name="Stajich J.E."/>
            <person name="Selbmann L."/>
        </authorList>
    </citation>
    <scope>NUCLEOTIDE SEQUENCE [LARGE SCALE GENOMIC DNA]</scope>
    <source>
        <strain evidence="2 3">CCFEE 5935</strain>
    </source>
</reference>
<proteinExistence type="predicted"/>
<comment type="caution">
    <text evidence="2">The sequence shown here is derived from an EMBL/GenBank/DDBJ whole genome shotgun (WGS) entry which is preliminary data.</text>
</comment>
<protein>
    <recommendedName>
        <fullName evidence="1">Methyltransferase type 11 domain-containing protein</fullName>
    </recommendedName>
</protein>
<dbReference type="GeneID" id="89924633"/>
<gene>
    <name evidence="2" type="ORF">LTR77_003286</name>
</gene>
<dbReference type="GO" id="GO:0008757">
    <property type="term" value="F:S-adenosylmethionine-dependent methyltransferase activity"/>
    <property type="evidence" value="ECO:0007669"/>
    <property type="project" value="InterPro"/>
</dbReference>
<dbReference type="InterPro" id="IPR013216">
    <property type="entry name" value="Methyltransf_11"/>
</dbReference>
<feature type="domain" description="Methyltransferase type 11" evidence="1">
    <location>
        <begin position="48"/>
        <end position="146"/>
    </location>
</feature>
<dbReference type="InterPro" id="IPR051052">
    <property type="entry name" value="Diverse_substrate_MTase"/>
</dbReference>
<dbReference type="SUPFAM" id="SSF53335">
    <property type="entry name" value="S-adenosyl-L-methionine-dependent methyltransferases"/>
    <property type="match status" value="1"/>
</dbReference>
<dbReference type="Proteomes" id="UP001337655">
    <property type="component" value="Unassembled WGS sequence"/>
</dbReference>
<sequence length="309" mass="32907">MASKDPTFIQFTPAQARAYAQGRGSSYPPPLYDALLAYHTGPKNTHRDIGTGPGKVVFDLKPHFTTSIGTDTSAGMIEEARKAASALDLSSCTFAQAAGEECAADLPDGEGSVDVITAAMSAHWLQLPAFYASAAKALRPGGTLAIWTCTSLYAHPSMPNAARVQAVVSELEDGALREYHNSGTALTRAAYQTLDLPWKVSPSVDEFDEGSFVRQEWDKGGIPSADGGKGPFLHDREVSVEDLGRGLASASSVIRWREAHSEKAGGEKDPVVVAMKGVRDALGGGEMMRDEAVTAMYCDDERGEDVRHS</sequence>
<evidence type="ECO:0000259" key="1">
    <source>
        <dbReference type="Pfam" id="PF08241"/>
    </source>
</evidence>
<accession>A0AAV9PJS5</accession>
<dbReference type="CDD" id="cd02440">
    <property type="entry name" value="AdoMet_MTases"/>
    <property type="match status" value="1"/>
</dbReference>
<name>A0AAV9PJS5_9PEZI</name>
<dbReference type="Pfam" id="PF08241">
    <property type="entry name" value="Methyltransf_11"/>
    <property type="match status" value="1"/>
</dbReference>
<organism evidence="2 3">
    <name type="scientific">Saxophila tyrrhenica</name>
    <dbReference type="NCBI Taxonomy" id="1690608"/>
    <lineage>
        <taxon>Eukaryota</taxon>
        <taxon>Fungi</taxon>
        <taxon>Dikarya</taxon>
        <taxon>Ascomycota</taxon>
        <taxon>Pezizomycotina</taxon>
        <taxon>Dothideomycetes</taxon>
        <taxon>Dothideomycetidae</taxon>
        <taxon>Mycosphaerellales</taxon>
        <taxon>Extremaceae</taxon>
        <taxon>Saxophila</taxon>
    </lineage>
</organism>
<dbReference type="PANTHER" id="PTHR44942">
    <property type="entry name" value="METHYLTRANSF_11 DOMAIN-CONTAINING PROTEIN"/>
    <property type="match status" value="1"/>
</dbReference>
<keyword evidence="3" id="KW-1185">Reference proteome</keyword>
<dbReference type="AlphaFoldDB" id="A0AAV9PJS5"/>
<dbReference type="InterPro" id="IPR029063">
    <property type="entry name" value="SAM-dependent_MTases_sf"/>
</dbReference>
<dbReference type="PANTHER" id="PTHR44942:SF10">
    <property type="entry name" value="METHYLTRANSFERASE TYPE 11 DOMAIN-CONTAINING PROTEIN"/>
    <property type="match status" value="1"/>
</dbReference>
<dbReference type="Gene3D" id="3.40.50.150">
    <property type="entry name" value="Vaccinia Virus protein VP39"/>
    <property type="match status" value="1"/>
</dbReference>
<evidence type="ECO:0000313" key="3">
    <source>
        <dbReference type="Proteomes" id="UP001337655"/>
    </source>
</evidence>
<evidence type="ECO:0000313" key="2">
    <source>
        <dbReference type="EMBL" id="KAK5173164.1"/>
    </source>
</evidence>
<dbReference type="EMBL" id="JAVRRT010000004">
    <property type="protein sequence ID" value="KAK5173164.1"/>
    <property type="molecule type" value="Genomic_DNA"/>
</dbReference>